<dbReference type="RefSeq" id="WP_156031814.1">
    <property type="nucleotide sequence ID" value="NZ_FPJA01000004.1"/>
</dbReference>
<name>A0A1K1MNL1_SELRU</name>
<evidence type="ECO:0000313" key="1">
    <source>
        <dbReference type="EMBL" id="SFW23510.1"/>
    </source>
</evidence>
<organism evidence="1 2">
    <name type="scientific">Selenomonas ruminantium</name>
    <dbReference type="NCBI Taxonomy" id="971"/>
    <lineage>
        <taxon>Bacteria</taxon>
        <taxon>Bacillati</taxon>
        <taxon>Bacillota</taxon>
        <taxon>Negativicutes</taxon>
        <taxon>Selenomonadales</taxon>
        <taxon>Selenomonadaceae</taxon>
        <taxon>Selenomonas</taxon>
    </lineage>
</organism>
<dbReference type="EMBL" id="FPJA01000004">
    <property type="protein sequence ID" value="SFW23510.1"/>
    <property type="molecule type" value="Genomic_DNA"/>
</dbReference>
<keyword evidence="2" id="KW-1185">Reference proteome</keyword>
<dbReference type="Proteomes" id="UP000182958">
    <property type="component" value="Unassembled WGS sequence"/>
</dbReference>
<evidence type="ECO:0000313" key="2">
    <source>
        <dbReference type="Proteomes" id="UP000182958"/>
    </source>
</evidence>
<accession>A0A1K1MNL1</accession>
<dbReference type="AlphaFoldDB" id="A0A1K1MNL1"/>
<sequence>MMDKKELNVMQLDTVAGGNWLSEIGDFFEDAGDVIVNEVEDAAQSWADLFNSL</sequence>
<gene>
    <name evidence="1" type="ORF">SAMN02910323_0909</name>
</gene>
<protein>
    <submittedName>
        <fullName evidence="1">Uncharacterized protein</fullName>
    </submittedName>
</protein>
<proteinExistence type="predicted"/>
<reference evidence="2" key="1">
    <citation type="submission" date="2016-11" db="EMBL/GenBank/DDBJ databases">
        <authorList>
            <person name="Varghese N."/>
            <person name="Submissions S."/>
        </authorList>
    </citation>
    <scope>NUCLEOTIDE SEQUENCE [LARGE SCALE GENOMIC DNA]</scope>
    <source>
        <strain evidence="2">C3</strain>
    </source>
</reference>